<organism evidence="2 3">
    <name type="scientific">Metallosphaera cuprina (strain Ar-4)</name>
    <dbReference type="NCBI Taxonomy" id="1006006"/>
    <lineage>
        <taxon>Archaea</taxon>
        <taxon>Thermoproteota</taxon>
        <taxon>Thermoprotei</taxon>
        <taxon>Sulfolobales</taxon>
        <taxon>Sulfolobaceae</taxon>
        <taxon>Metallosphaera</taxon>
    </lineage>
</organism>
<feature type="domain" description="Lsm C-terminal" evidence="1">
    <location>
        <begin position="39"/>
        <end position="100"/>
    </location>
</feature>
<dbReference type="SUPFAM" id="SSF50182">
    <property type="entry name" value="Sm-like ribonucleoproteins"/>
    <property type="match status" value="1"/>
</dbReference>
<dbReference type="InterPro" id="IPR028277">
    <property type="entry name" value="Lsm_C"/>
</dbReference>
<protein>
    <recommendedName>
        <fullName evidence="1">Lsm C-terminal domain-containing protein</fullName>
    </recommendedName>
</protein>
<proteinExistence type="predicted"/>
<name>F4G242_METCR</name>
<sequence length="105" mass="11670">MISLVNAKDGENNTFYKVVINGDVISEIIAKSTPVFDVREFADLLQKSLGLRPGDVKLYEEVGVITVLERIKVSESGVEGSGPMAQRIYDLYNDYVAKKKKGEMK</sequence>
<reference evidence="2 3" key="1">
    <citation type="journal article" date="2011" name="J. Bacteriol.">
        <title>Complete genome sequence of Metallosphaera cuprina, a metal sulfide-oxidizing archaeon from a hot spring.</title>
        <authorList>
            <person name="Liu L.J."/>
            <person name="You X.Y."/>
            <person name="Zheng H."/>
            <person name="Wang S."/>
            <person name="Jiang C.Y."/>
            <person name="Liu S.J."/>
        </authorList>
    </citation>
    <scope>NUCLEOTIDE SEQUENCE [LARGE SCALE GENOMIC DNA]</scope>
    <source>
        <strain evidence="2 3">Ar-4</strain>
    </source>
</reference>
<accession>F4G242</accession>
<dbReference type="KEGG" id="mcn:Mcup_2017"/>
<dbReference type="InterPro" id="IPR037156">
    <property type="entry name" value="Lsm_C_sf"/>
</dbReference>
<dbReference type="InterPro" id="IPR010920">
    <property type="entry name" value="LSM_dom_sf"/>
</dbReference>
<dbReference type="STRING" id="1006006.Mcup_2017"/>
<keyword evidence="3" id="KW-1185">Reference proteome</keyword>
<dbReference type="eggNOG" id="arCOG00999">
    <property type="taxonomic scope" value="Archaea"/>
</dbReference>
<evidence type="ECO:0000313" key="2">
    <source>
        <dbReference type="EMBL" id="AEB96119.1"/>
    </source>
</evidence>
<dbReference type="EMBL" id="CP002656">
    <property type="protein sequence ID" value="AEB96119.1"/>
    <property type="molecule type" value="Genomic_DNA"/>
</dbReference>
<evidence type="ECO:0000259" key="1">
    <source>
        <dbReference type="Pfam" id="PF14894"/>
    </source>
</evidence>
<dbReference type="Proteomes" id="UP000007812">
    <property type="component" value="Chromosome"/>
</dbReference>
<gene>
    <name evidence="2" type="ordered locus">Mcup_2017</name>
</gene>
<dbReference type="Gene3D" id="3.30.310.60">
    <property type="entry name" value="Like-Sm ribonucleoprotein, C-terminal domain"/>
    <property type="match status" value="1"/>
</dbReference>
<evidence type="ECO:0000313" key="3">
    <source>
        <dbReference type="Proteomes" id="UP000007812"/>
    </source>
</evidence>
<dbReference type="Pfam" id="PF14894">
    <property type="entry name" value="Lsm_C"/>
    <property type="match status" value="1"/>
</dbReference>
<dbReference type="PATRIC" id="fig|1006006.8.peg.2021"/>
<dbReference type="HOGENOM" id="CLU_145829_0_0_2"/>
<dbReference type="AlphaFoldDB" id="F4G242"/>